<evidence type="ECO:0000313" key="1">
    <source>
        <dbReference type="Proteomes" id="UP000515140"/>
    </source>
</evidence>
<accession>A0A6P5IQJ1</accession>
<sequence length="265" mass="29756">MWKKEKERGVSVQRVDIAGRGAATIPTARPVRTRPRKAMSFRRPQPPLFIRTPALRPSLPRPTRAPVAVGVTDTARPRVICPSNQTKAVPLSYSNNERTQGRCRRRSQRCLECSQERGLELLEPGRLNLQLPLVQDRNGCKRHTPYPLHAPLLAKINKEKQSHSYSFLPFRDTALQAPYGAVTERSPARRLLPFPGRSVSPAAGVCARPLPRSPRKEVPAHGHVTCPFGDPPHDTCTDRSSHRFGFLSRPCFRVCKSHIHFLGCH</sequence>
<evidence type="ECO:0000313" key="2">
    <source>
        <dbReference type="RefSeq" id="XP_020821211.1"/>
    </source>
</evidence>
<organism evidence="1 2">
    <name type="scientific">Phascolarctos cinereus</name>
    <name type="common">Koala</name>
    <dbReference type="NCBI Taxonomy" id="38626"/>
    <lineage>
        <taxon>Eukaryota</taxon>
        <taxon>Metazoa</taxon>
        <taxon>Chordata</taxon>
        <taxon>Craniata</taxon>
        <taxon>Vertebrata</taxon>
        <taxon>Euteleostomi</taxon>
        <taxon>Mammalia</taxon>
        <taxon>Metatheria</taxon>
        <taxon>Diprotodontia</taxon>
        <taxon>Phascolarctidae</taxon>
        <taxon>Phascolarctos</taxon>
    </lineage>
</organism>
<reference evidence="2" key="1">
    <citation type="submission" date="2025-08" db="UniProtKB">
        <authorList>
            <consortium name="RefSeq"/>
        </authorList>
    </citation>
    <scope>IDENTIFICATION</scope>
    <source>
        <tissue evidence="2">Spleen</tissue>
    </source>
</reference>
<proteinExistence type="predicted"/>
<keyword evidence="1" id="KW-1185">Reference proteome</keyword>
<dbReference type="RefSeq" id="XP_020821211.1">
    <property type="nucleotide sequence ID" value="XM_020965552.1"/>
</dbReference>
<dbReference type="AlphaFoldDB" id="A0A6P5IQJ1"/>
<dbReference type="KEGG" id="pcw:110193647"/>
<protein>
    <submittedName>
        <fullName evidence="2">Uncharacterized protein LOC110193647</fullName>
    </submittedName>
</protein>
<dbReference type="Proteomes" id="UP000515140">
    <property type="component" value="Unplaced"/>
</dbReference>
<gene>
    <name evidence="2" type="primary">LOC110193647</name>
</gene>
<dbReference type="GeneID" id="110193647"/>
<name>A0A6P5IQJ1_PHACI</name>
<dbReference type="InParanoid" id="A0A6P5IQJ1"/>